<feature type="region of interest" description="Disordered" evidence="7">
    <location>
        <begin position="1"/>
        <end position="32"/>
    </location>
</feature>
<proteinExistence type="inferred from homology"/>
<reference evidence="9" key="1">
    <citation type="submission" date="2020-07" db="EMBL/GenBank/DDBJ databases">
        <authorList>
            <person name="Lin J."/>
        </authorList>
    </citation>
    <scope>NUCLEOTIDE SEQUENCE</scope>
</reference>
<dbReference type="InterPro" id="IPR036223">
    <property type="entry name" value="CAP_C_sf"/>
</dbReference>
<evidence type="ECO:0000256" key="2">
    <source>
        <dbReference type="ARBA" id="ARBA00004647"/>
    </source>
</evidence>
<dbReference type="Gene3D" id="2.160.20.70">
    <property type="match status" value="1"/>
</dbReference>
<evidence type="ECO:0000313" key="9">
    <source>
        <dbReference type="EMBL" id="CAD1831338.1"/>
    </source>
</evidence>
<dbReference type="InterPro" id="IPR006599">
    <property type="entry name" value="CARP_motif"/>
</dbReference>
<dbReference type="PROSITE" id="PS51329">
    <property type="entry name" value="C_CAP_COFACTOR_C"/>
    <property type="match status" value="1"/>
</dbReference>
<dbReference type="SUPFAM" id="SSF69340">
    <property type="entry name" value="C-terminal domain of adenylylcyclase associated protein"/>
    <property type="match status" value="1"/>
</dbReference>
<feature type="domain" description="C-CAP/cofactor C-like" evidence="8">
    <location>
        <begin position="327"/>
        <end position="485"/>
    </location>
</feature>
<evidence type="ECO:0000256" key="4">
    <source>
        <dbReference type="ARBA" id="ARBA00017559"/>
    </source>
</evidence>
<organism evidence="9">
    <name type="scientific">Ananas comosus var. bracteatus</name>
    <name type="common">red pineapple</name>
    <dbReference type="NCBI Taxonomy" id="296719"/>
    <lineage>
        <taxon>Eukaryota</taxon>
        <taxon>Viridiplantae</taxon>
        <taxon>Streptophyta</taxon>
        <taxon>Embryophyta</taxon>
        <taxon>Tracheophyta</taxon>
        <taxon>Spermatophyta</taxon>
        <taxon>Magnoliopsida</taxon>
        <taxon>Liliopsida</taxon>
        <taxon>Poales</taxon>
        <taxon>Bromeliaceae</taxon>
        <taxon>Bromelioideae</taxon>
        <taxon>Ananas</taxon>
    </lineage>
</organism>
<gene>
    <name evidence="9" type="ORF">CB5_LOCUS14549</name>
</gene>
<dbReference type="SMART" id="SM00673">
    <property type="entry name" value="CARP"/>
    <property type="match status" value="2"/>
</dbReference>
<dbReference type="InterPro" id="IPR012945">
    <property type="entry name" value="Tubulin-bd_cofactor_C_dom"/>
</dbReference>
<evidence type="ECO:0000256" key="1">
    <source>
        <dbReference type="ARBA" id="ARBA00004300"/>
    </source>
</evidence>
<comment type="subcellular location">
    <subcellularLocation>
        <location evidence="1">Cytoplasm</location>
        <location evidence="1">Cytoskeleton</location>
        <location evidence="1">Microtubule organizing center</location>
        <location evidence="1">Centrosome</location>
    </subcellularLocation>
    <subcellularLocation>
        <location evidence="2">Cytoplasm</location>
        <location evidence="2">Cytoskeleton</location>
        <location evidence="2">Spindle pole</location>
    </subcellularLocation>
</comment>
<dbReference type="GO" id="GO:0000922">
    <property type="term" value="C:spindle pole"/>
    <property type="evidence" value="ECO:0007669"/>
    <property type="project" value="UniProtKB-SubCell"/>
</dbReference>
<accession>A0A6V7PL15</accession>
<dbReference type="InterPro" id="IPR039589">
    <property type="entry name" value="TBCC1"/>
</dbReference>
<dbReference type="InterPro" id="IPR016098">
    <property type="entry name" value="CAP/MinC_C"/>
</dbReference>
<dbReference type="PANTHER" id="PTHR16052:SF0">
    <property type="entry name" value="TBCC DOMAIN-CONTAINING PROTEIN 1"/>
    <property type="match status" value="1"/>
</dbReference>
<dbReference type="PANTHER" id="PTHR16052">
    <property type="entry name" value="TBCC DOMAIN-CONTAINING PROTEIN 1"/>
    <property type="match status" value="1"/>
</dbReference>
<dbReference type="AlphaFoldDB" id="A0A6V7PL15"/>
<dbReference type="InterPro" id="IPR017901">
    <property type="entry name" value="C-CAP_CF_C-like"/>
</dbReference>
<dbReference type="EMBL" id="LR862149">
    <property type="protein sequence ID" value="CAD1831338.1"/>
    <property type="molecule type" value="Genomic_DNA"/>
</dbReference>
<evidence type="ECO:0000256" key="6">
    <source>
        <dbReference type="ARBA" id="ARBA00023212"/>
    </source>
</evidence>
<feature type="compositionally biased region" description="Low complexity" evidence="7">
    <location>
        <begin position="323"/>
        <end position="334"/>
    </location>
</feature>
<feature type="compositionally biased region" description="Gly residues" evidence="7">
    <location>
        <begin position="16"/>
        <end position="28"/>
    </location>
</feature>
<sequence>MTEDASEPSPPPSAAVGGGGGGGGGGGALFRPRREPFEHGLLPIPKLVLSDGTLILTLAPLKDRLLQRPIPDPHRVDAPALADALQIPLDHARLALDTLAAVLPAADPAIADGAGAADVRDLLLFLYIQSYKRLVPGAQGLRRRRRCVAPCLRFRRLPLRPLPDPGPDHITKLLSYALIPFKLVRSNSRRFMPSQADEEAHQLSYLQKHMANILTLLSDSVEGEGEDSLVLTVESFEHLSFLIQFSEGIPLSQAAAFFANSDPDMPAAPVPAAQVHEWVLQNIAASLENITEKVSTKENGSQSASDLDVTMADATTSNTRIQSSSSPAAMSMPNNPAYLRNQTFVEGIAKASLVKQAGDLKGHSVKVLNCHDSVIYILAPLKYATVYGCSDATIILCAIGKAVKIEHCERVQIITAAKRICIANCRECCFFLGINHQPLIVGDNHKLQVSGTVQYLLCTIGEHMAQVGVDPTINKWDQPFVLGAVDPHDSLSHPAGVSDAQAESATSLDPDLFTNFVIPSWFGAESSSEPTKYNPFPLPEIYWASQKKKHAILDDIQQTIRELQLDENRKRDLACALHVHFRDWLYASGNIRQLYCLQGD</sequence>
<evidence type="ECO:0000259" key="8">
    <source>
        <dbReference type="PROSITE" id="PS51329"/>
    </source>
</evidence>
<feature type="region of interest" description="Disordered" evidence="7">
    <location>
        <begin position="315"/>
        <end position="334"/>
    </location>
</feature>
<evidence type="ECO:0000256" key="5">
    <source>
        <dbReference type="ARBA" id="ARBA00022490"/>
    </source>
</evidence>
<dbReference type="Pfam" id="PF07986">
    <property type="entry name" value="TBCC"/>
    <property type="match status" value="1"/>
</dbReference>
<protein>
    <recommendedName>
        <fullName evidence="4">TBCC domain-containing protein 1</fullName>
    </recommendedName>
</protein>
<keyword evidence="5" id="KW-0963">Cytoplasm</keyword>
<comment type="similarity">
    <text evidence="3">Belongs to the TBCC family.</text>
</comment>
<name>A0A6V7PL15_ANACO</name>
<keyword evidence="6" id="KW-0206">Cytoskeleton</keyword>
<evidence type="ECO:0000256" key="3">
    <source>
        <dbReference type="ARBA" id="ARBA00008848"/>
    </source>
</evidence>
<evidence type="ECO:0000256" key="7">
    <source>
        <dbReference type="SAM" id="MobiDB-lite"/>
    </source>
</evidence>